<dbReference type="EMBL" id="BAABUJ010000023">
    <property type="protein sequence ID" value="GAA5802525.1"/>
    <property type="molecule type" value="Genomic_DNA"/>
</dbReference>
<name>A0ABP9Y731_9FUNG</name>
<protein>
    <submittedName>
        <fullName evidence="1">Uncharacterized protein</fullName>
    </submittedName>
</protein>
<gene>
    <name evidence="1" type="ORF">HPULCUR_007992</name>
</gene>
<sequence length="96" mass="11276">MTWDAVPWLKANFTKTNGLPEGYYPADKREQAEEEYKNAVRLLVNSAQDEDSKCWCEMTIQSSFLGLELNRTNMYWSILIRDGTYLNQESNVQLRF</sequence>
<comment type="caution">
    <text evidence="1">The sequence shown here is derived from an EMBL/GenBank/DDBJ whole genome shotgun (WGS) entry which is preliminary data.</text>
</comment>
<reference evidence="1 2" key="1">
    <citation type="submission" date="2024-04" db="EMBL/GenBank/DDBJ databases">
        <title>genome sequences of Mucor flavus KT1a and Helicostylum pulchrum KT1b strains isolation_sourced from the surface of a dry-aged beef.</title>
        <authorList>
            <person name="Toyotome T."/>
            <person name="Hosono M."/>
            <person name="Torimaru M."/>
            <person name="Fukuda K."/>
            <person name="Mikami N."/>
        </authorList>
    </citation>
    <scope>NUCLEOTIDE SEQUENCE [LARGE SCALE GENOMIC DNA]</scope>
    <source>
        <strain evidence="1 2">KT1b</strain>
    </source>
</reference>
<keyword evidence="2" id="KW-1185">Reference proteome</keyword>
<evidence type="ECO:0000313" key="2">
    <source>
        <dbReference type="Proteomes" id="UP001476247"/>
    </source>
</evidence>
<accession>A0ABP9Y731</accession>
<proteinExistence type="predicted"/>
<evidence type="ECO:0000313" key="1">
    <source>
        <dbReference type="EMBL" id="GAA5802525.1"/>
    </source>
</evidence>
<dbReference type="Proteomes" id="UP001476247">
    <property type="component" value="Unassembled WGS sequence"/>
</dbReference>
<organism evidence="1 2">
    <name type="scientific">Helicostylum pulchrum</name>
    <dbReference type="NCBI Taxonomy" id="562976"/>
    <lineage>
        <taxon>Eukaryota</taxon>
        <taxon>Fungi</taxon>
        <taxon>Fungi incertae sedis</taxon>
        <taxon>Mucoromycota</taxon>
        <taxon>Mucoromycotina</taxon>
        <taxon>Mucoromycetes</taxon>
        <taxon>Mucorales</taxon>
        <taxon>Mucorineae</taxon>
        <taxon>Mucoraceae</taxon>
        <taxon>Helicostylum</taxon>
    </lineage>
</organism>